<evidence type="ECO:0000256" key="1">
    <source>
        <dbReference type="ARBA" id="ARBA00001947"/>
    </source>
</evidence>
<dbReference type="PATRIC" id="fig|1300345.3.peg.676"/>
<keyword evidence="10" id="KW-0482">Metalloprotease</keyword>
<dbReference type="SUPFAM" id="SSF48452">
    <property type="entry name" value="TPR-like"/>
    <property type="match status" value="1"/>
</dbReference>
<dbReference type="Gene3D" id="1.25.40.10">
    <property type="entry name" value="Tetratricopeptide repeat domain"/>
    <property type="match status" value="1"/>
</dbReference>
<dbReference type="OrthoDB" id="9789270at2"/>
<evidence type="ECO:0000256" key="2">
    <source>
        <dbReference type="ARBA" id="ARBA00004651"/>
    </source>
</evidence>
<feature type="transmembrane region" description="Helical" evidence="12">
    <location>
        <begin position="29"/>
        <end position="60"/>
    </location>
</feature>
<evidence type="ECO:0000256" key="6">
    <source>
        <dbReference type="ARBA" id="ARBA00022723"/>
    </source>
</evidence>
<keyword evidence="3" id="KW-1003">Cell membrane</keyword>
<keyword evidence="5 12" id="KW-0812">Transmembrane</keyword>
<dbReference type="InterPro" id="IPR001915">
    <property type="entry name" value="Peptidase_M48"/>
</dbReference>
<dbReference type="RefSeq" id="WP_052116102.1">
    <property type="nucleotide sequence ID" value="NZ_JRKJ01000003.1"/>
</dbReference>
<dbReference type="Gene3D" id="3.30.2010.10">
    <property type="entry name" value="Metalloproteases ('zincins'), catalytic domain"/>
    <property type="match status" value="1"/>
</dbReference>
<dbReference type="GO" id="GO:0004222">
    <property type="term" value="F:metalloendopeptidase activity"/>
    <property type="evidence" value="ECO:0007669"/>
    <property type="project" value="InterPro"/>
</dbReference>
<evidence type="ECO:0000256" key="9">
    <source>
        <dbReference type="ARBA" id="ARBA00022989"/>
    </source>
</evidence>
<dbReference type="AlphaFoldDB" id="A0A0A2WIW9"/>
<reference evidence="14 15" key="1">
    <citation type="submission" date="2014-09" db="EMBL/GenBank/DDBJ databases">
        <title>Genome sequences of Lysobacter dokdonensis DS-58.</title>
        <authorList>
            <person name="Kim J.F."/>
            <person name="Kwak M.-J."/>
        </authorList>
    </citation>
    <scope>NUCLEOTIDE SEQUENCE [LARGE SCALE GENOMIC DNA]</scope>
    <source>
        <strain evidence="14 15">DS-58</strain>
    </source>
</reference>
<evidence type="ECO:0000313" key="15">
    <source>
        <dbReference type="Proteomes" id="UP000030518"/>
    </source>
</evidence>
<dbReference type="PANTHER" id="PTHR43221">
    <property type="entry name" value="PROTEASE HTPX"/>
    <property type="match status" value="1"/>
</dbReference>
<evidence type="ECO:0000256" key="11">
    <source>
        <dbReference type="ARBA" id="ARBA00023136"/>
    </source>
</evidence>
<dbReference type="Pfam" id="PF01435">
    <property type="entry name" value="Peptidase_M48"/>
    <property type="match status" value="1"/>
</dbReference>
<dbReference type="STRING" id="1300345.LF41_2095"/>
<evidence type="ECO:0000256" key="4">
    <source>
        <dbReference type="ARBA" id="ARBA00022670"/>
    </source>
</evidence>
<dbReference type="GO" id="GO:0005886">
    <property type="term" value="C:plasma membrane"/>
    <property type="evidence" value="ECO:0007669"/>
    <property type="project" value="UniProtKB-SubCell"/>
</dbReference>
<keyword evidence="6" id="KW-0479">Metal-binding</keyword>
<evidence type="ECO:0000256" key="8">
    <source>
        <dbReference type="ARBA" id="ARBA00022833"/>
    </source>
</evidence>
<keyword evidence="9 12" id="KW-1133">Transmembrane helix</keyword>
<keyword evidence="8" id="KW-0862">Zinc</keyword>
<organism evidence="14 15">
    <name type="scientific">Lysobacter dokdonensis DS-58</name>
    <dbReference type="NCBI Taxonomy" id="1300345"/>
    <lineage>
        <taxon>Bacteria</taxon>
        <taxon>Pseudomonadati</taxon>
        <taxon>Pseudomonadota</taxon>
        <taxon>Gammaproteobacteria</taxon>
        <taxon>Lysobacterales</taxon>
        <taxon>Lysobacteraceae</taxon>
        <taxon>Noviluteimonas</taxon>
    </lineage>
</organism>
<dbReference type="InterPro" id="IPR050083">
    <property type="entry name" value="HtpX_protease"/>
</dbReference>
<protein>
    <submittedName>
        <fullName evidence="14">Zn-dependent protease with chaperone function</fullName>
    </submittedName>
</protein>
<proteinExistence type="predicted"/>
<dbReference type="CDD" id="cd07328">
    <property type="entry name" value="M48_Ste24p_like"/>
    <property type="match status" value="1"/>
</dbReference>
<keyword evidence="4 14" id="KW-0645">Protease</keyword>
<evidence type="ECO:0000256" key="10">
    <source>
        <dbReference type="ARBA" id="ARBA00023049"/>
    </source>
</evidence>
<evidence type="ECO:0000256" key="12">
    <source>
        <dbReference type="SAM" id="Phobius"/>
    </source>
</evidence>
<comment type="caution">
    <text evidence="14">The sequence shown here is derived from an EMBL/GenBank/DDBJ whole genome shotgun (WGS) entry which is preliminary data.</text>
</comment>
<dbReference type="PANTHER" id="PTHR43221:SF1">
    <property type="entry name" value="PROTEASE HTPX"/>
    <property type="match status" value="1"/>
</dbReference>
<dbReference type="GO" id="GO:0006508">
    <property type="term" value="P:proteolysis"/>
    <property type="evidence" value="ECO:0007669"/>
    <property type="project" value="UniProtKB-KW"/>
</dbReference>
<dbReference type="InterPro" id="IPR011990">
    <property type="entry name" value="TPR-like_helical_dom_sf"/>
</dbReference>
<keyword evidence="11 12" id="KW-0472">Membrane</keyword>
<gene>
    <name evidence="14" type="ORF">LF41_2095</name>
</gene>
<evidence type="ECO:0000313" key="14">
    <source>
        <dbReference type="EMBL" id="KGQ20141.1"/>
    </source>
</evidence>
<comment type="subcellular location">
    <subcellularLocation>
        <location evidence="2">Cell membrane</location>
        <topology evidence="2">Multi-pass membrane protein</topology>
    </subcellularLocation>
</comment>
<evidence type="ECO:0000259" key="13">
    <source>
        <dbReference type="Pfam" id="PF01435"/>
    </source>
</evidence>
<keyword evidence="7" id="KW-0378">Hydrolase</keyword>
<comment type="cofactor">
    <cofactor evidence="1">
        <name>Zn(2+)</name>
        <dbReference type="ChEBI" id="CHEBI:29105"/>
    </cofactor>
</comment>
<name>A0A0A2WIW9_9GAMM</name>
<dbReference type="GO" id="GO:0046872">
    <property type="term" value="F:metal ion binding"/>
    <property type="evidence" value="ECO:0007669"/>
    <property type="project" value="UniProtKB-KW"/>
</dbReference>
<dbReference type="eggNOG" id="COG0501">
    <property type="taxonomic scope" value="Bacteria"/>
</dbReference>
<evidence type="ECO:0000256" key="7">
    <source>
        <dbReference type="ARBA" id="ARBA00022801"/>
    </source>
</evidence>
<sequence length="616" mass="67930">MGSIAQHRRLVARLEHDAQVSPGAYKMRVALLAALGFGVLGLSLVLALGVSVGLVVTLIAISPILLLKLIKIIWIPLALGWMVLRALWIRFTPPDGHRLAPGEAPLLQAEVERIRVAAGAPRLHGIYIDGDLNAAACMMPRALGLFGHRHYLVLGLPLMQALDRDQFAAVVAHEFGHFGGGHGRFSGWIYRVRLSWYRLLEALHVQRSWFARLFSRFFEWYAPYFNAYSFALARQQEFEADNTAARIAGRAAIGQALVRMSAASHGLQGRFWPGLDVAMRAGTAPPDVVHRDIAAFLRTPVDDAEALAQRILSETTSPEDTHPALAVRLQSLGVDEVVIHASAGSAAQALLGDFLPTLEAELSAQWRAFAAPMWEEVGARCKAGAERLVELEAKAERTADEHVEYARIIDELRTPEDAIAAFRIAVAANPGDAYAQARLGVLLLERDDAAGEAFLREAMRLEPESRNVLLPLVDAYYARTGADDALREDVAEQLRRQRRSDEAIDRIRNTVDGRNLVAHGLDDAALETLRETLASHGKVKKAWLVRRDLGADASVPHFVLLVAWRGMLLGSEEKQLRKIVDALQVPGTIIVCTAPHRRWIAHKIRKACGKPTYHHR</sequence>
<dbReference type="Proteomes" id="UP000030518">
    <property type="component" value="Unassembled WGS sequence"/>
</dbReference>
<dbReference type="EMBL" id="JRKJ01000003">
    <property type="protein sequence ID" value="KGQ20141.1"/>
    <property type="molecule type" value="Genomic_DNA"/>
</dbReference>
<evidence type="ECO:0000256" key="5">
    <source>
        <dbReference type="ARBA" id="ARBA00022692"/>
    </source>
</evidence>
<evidence type="ECO:0000256" key="3">
    <source>
        <dbReference type="ARBA" id="ARBA00022475"/>
    </source>
</evidence>
<accession>A0A0A2WIW9</accession>
<feature type="domain" description="Peptidase M48" evidence="13">
    <location>
        <begin position="107"/>
        <end position="332"/>
    </location>
</feature>
<keyword evidence="15" id="KW-1185">Reference proteome</keyword>